<gene>
    <name evidence="1" type="ORF">OUZ56_009270</name>
</gene>
<accession>A0ABR0AFJ8</accession>
<reference evidence="1 2" key="1">
    <citation type="journal article" date="2023" name="Nucleic Acids Res.">
        <title>The hologenome of Daphnia magna reveals possible DNA methylation and microbiome-mediated evolution of the host genome.</title>
        <authorList>
            <person name="Chaturvedi A."/>
            <person name="Li X."/>
            <person name="Dhandapani V."/>
            <person name="Marshall H."/>
            <person name="Kissane S."/>
            <person name="Cuenca-Cambronero M."/>
            <person name="Asole G."/>
            <person name="Calvet F."/>
            <person name="Ruiz-Romero M."/>
            <person name="Marangio P."/>
            <person name="Guigo R."/>
            <person name="Rago D."/>
            <person name="Mirbahai L."/>
            <person name="Eastwood N."/>
            <person name="Colbourne J.K."/>
            <person name="Zhou J."/>
            <person name="Mallon E."/>
            <person name="Orsini L."/>
        </authorList>
    </citation>
    <scope>NUCLEOTIDE SEQUENCE [LARGE SCALE GENOMIC DNA]</scope>
    <source>
        <strain evidence="1">LRV0_1</strain>
    </source>
</reference>
<dbReference type="EMBL" id="JAOYFB010000037">
    <property type="protein sequence ID" value="KAK4023876.1"/>
    <property type="molecule type" value="Genomic_DNA"/>
</dbReference>
<organism evidence="1 2">
    <name type="scientific">Daphnia magna</name>
    <dbReference type="NCBI Taxonomy" id="35525"/>
    <lineage>
        <taxon>Eukaryota</taxon>
        <taxon>Metazoa</taxon>
        <taxon>Ecdysozoa</taxon>
        <taxon>Arthropoda</taxon>
        <taxon>Crustacea</taxon>
        <taxon>Branchiopoda</taxon>
        <taxon>Diplostraca</taxon>
        <taxon>Cladocera</taxon>
        <taxon>Anomopoda</taxon>
        <taxon>Daphniidae</taxon>
        <taxon>Daphnia</taxon>
    </lineage>
</organism>
<dbReference type="Proteomes" id="UP001234178">
    <property type="component" value="Unassembled WGS sequence"/>
</dbReference>
<evidence type="ECO:0000313" key="2">
    <source>
        <dbReference type="Proteomes" id="UP001234178"/>
    </source>
</evidence>
<protein>
    <submittedName>
        <fullName evidence="1">Uncharacterized protein</fullName>
    </submittedName>
</protein>
<keyword evidence="2" id="KW-1185">Reference proteome</keyword>
<proteinExistence type="predicted"/>
<evidence type="ECO:0000313" key="1">
    <source>
        <dbReference type="EMBL" id="KAK4023876.1"/>
    </source>
</evidence>
<name>A0ABR0AFJ8_9CRUS</name>
<sequence length="60" mass="6747">MKTTGGIKFDAGQRSWIWRFHCFRQTPQASAIPLGKMNGMKSAFNHVTLFTNAMGIDFVP</sequence>
<comment type="caution">
    <text evidence="1">The sequence shown here is derived from an EMBL/GenBank/DDBJ whole genome shotgun (WGS) entry which is preliminary data.</text>
</comment>